<dbReference type="PROSITE" id="PS51186">
    <property type="entry name" value="GNAT"/>
    <property type="match status" value="1"/>
</dbReference>
<dbReference type="SUPFAM" id="SSF55729">
    <property type="entry name" value="Acyl-CoA N-acyltransferases (Nat)"/>
    <property type="match status" value="1"/>
</dbReference>
<dbReference type="InterPro" id="IPR016181">
    <property type="entry name" value="Acyl_CoA_acyltransferase"/>
</dbReference>
<reference evidence="2" key="1">
    <citation type="submission" date="2019-08" db="EMBL/GenBank/DDBJ databases">
        <authorList>
            <person name="Kucharzyk K."/>
            <person name="Murdoch R.W."/>
            <person name="Higgins S."/>
            <person name="Loffler F."/>
        </authorList>
    </citation>
    <scope>NUCLEOTIDE SEQUENCE</scope>
</reference>
<dbReference type="Pfam" id="PF00583">
    <property type="entry name" value="Acetyltransf_1"/>
    <property type="match status" value="1"/>
</dbReference>
<feature type="domain" description="N-acetyltransferase" evidence="1">
    <location>
        <begin position="1"/>
        <end position="146"/>
    </location>
</feature>
<accession>A0A644T945</accession>
<dbReference type="Gene3D" id="3.40.630.30">
    <property type="match status" value="1"/>
</dbReference>
<organism evidence="2">
    <name type="scientific">bioreactor metagenome</name>
    <dbReference type="NCBI Taxonomy" id="1076179"/>
    <lineage>
        <taxon>unclassified sequences</taxon>
        <taxon>metagenomes</taxon>
        <taxon>ecological metagenomes</taxon>
    </lineage>
</organism>
<dbReference type="AlphaFoldDB" id="A0A644T945"/>
<dbReference type="InterPro" id="IPR000182">
    <property type="entry name" value="GNAT_dom"/>
</dbReference>
<protein>
    <recommendedName>
        <fullName evidence="1">N-acetyltransferase domain-containing protein</fullName>
    </recommendedName>
</protein>
<dbReference type="EMBL" id="VSSQ01000019">
    <property type="protein sequence ID" value="MPL62997.1"/>
    <property type="molecule type" value="Genomic_DNA"/>
</dbReference>
<dbReference type="CDD" id="cd04301">
    <property type="entry name" value="NAT_SF"/>
    <property type="match status" value="1"/>
</dbReference>
<sequence>MEFLIGKKEHLEGILNLYKQLHPDENPIRLDKAEEIWNLAINDNIKYFIAIENKKVIASVFIVIIPNLTHEGRPIGIIENLIIDKNYRSKGIGKEIVKMAVEYGKKQNCHRIALQSNNDRIDAHKFYKKIGFNPNLKTSFELDLKK</sequence>
<comment type="caution">
    <text evidence="2">The sequence shown here is derived from an EMBL/GenBank/DDBJ whole genome shotgun (WGS) entry which is preliminary data.</text>
</comment>
<name>A0A644T945_9ZZZZ</name>
<dbReference type="PANTHER" id="PTHR13355:SF11">
    <property type="entry name" value="GLUCOSAMINE 6-PHOSPHATE N-ACETYLTRANSFERASE"/>
    <property type="match status" value="1"/>
</dbReference>
<dbReference type="InterPro" id="IPR039143">
    <property type="entry name" value="GNPNAT1-like"/>
</dbReference>
<dbReference type="PANTHER" id="PTHR13355">
    <property type="entry name" value="GLUCOSAMINE 6-PHOSPHATE N-ACETYLTRANSFERASE"/>
    <property type="match status" value="1"/>
</dbReference>
<gene>
    <name evidence="2" type="ORF">SDC9_08617</name>
</gene>
<dbReference type="GO" id="GO:0004343">
    <property type="term" value="F:glucosamine 6-phosphate N-acetyltransferase activity"/>
    <property type="evidence" value="ECO:0007669"/>
    <property type="project" value="TreeGrafter"/>
</dbReference>
<proteinExistence type="predicted"/>
<evidence type="ECO:0000259" key="1">
    <source>
        <dbReference type="PROSITE" id="PS51186"/>
    </source>
</evidence>
<evidence type="ECO:0000313" key="2">
    <source>
        <dbReference type="EMBL" id="MPL62997.1"/>
    </source>
</evidence>